<evidence type="ECO:0000256" key="2">
    <source>
        <dbReference type="ARBA" id="ARBA00022490"/>
    </source>
</evidence>
<dbReference type="InterPro" id="IPR050680">
    <property type="entry name" value="YpeA/RimI_acetyltransf"/>
</dbReference>
<dbReference type="InterPro" id="IPR006464">
    <property type="entry name" value="AcTrfase_RimI/Ard1"/>
</dbReference>
<reference evidence="7 8" key="1">
    <citation type="submission" date="2019-03" db="EMBL/GenBank/DDBJ databases">
        <title>Genomic Encyclopedia of Archaeal and Bacterial Type Strains, Phase II (KMG-II): from individual species to whole genera.</title>
        <authorList>
            <person name="Goeker M."/>
        </authorList>
    </citation>
    <scope>NUCLEOTIDE SEQUENCE [LARGE SCALE GENOMIC DNA]</scope>
    <source>
        <strain evidence="7 8">DSM 15388</strain>
    </source>
</reference>
<comment type="catalytic activity">
    <reaction evidence="5">
        <text>N-terminal L-alanyl-[ribosomal protein bS18] + acetyl-CoA = N-terminal N(alpha)-acetyl-L-alanyl-[ribosomal protein bS18] + CoA + H(+)</text>
        <dbReference type="Rhea" id="RHEA:43756"/>
        <dbReference type="Rhea" id="RHEA-COMP:10676"/>
        <dbReference type="Rhea" id="RHEA-COMP:10677"/>
        <dbReference type="ChEBI" id="CHEBI:15378"/>
        <dbReference type="ChEBI" id="CHEBI:57287"/>
        <dbReference type="ChEBI" id="CHEBI:57288"/>
        <dbReference type="ChEBI" id="CHEBI:64718"/>
        <dbReference type="ChEBI" id="CHEBI:83683"/>
        <dbReference type="EC" id="2.3.1.266"/>
    </reaction>
</comment>
<dbReference type="InterPro" id="IPR016181">
    <property type="entry name" value="Acyl_CoA_acyltransferase"/>
</dbReference>
<protein>
    <recommendedName>
        <fullName evidence="5">[Ribosomal protein bS18]-alanine N-acetyltransferase</fullName>
        <ecNumber evidence="5">2.3.1.266</ecNumber>
    </recommendedName>
</protein>
<dbReference type="PANTHER" id="PTHR43420">
    <property type="entry name" value="ACETYLTRANSFERASE"/>
    <property type="match status" value="1"/>
</dbReference>
<dbReference type="AlphaFoldDB" id="A0A4R3HSL8"/>
<dbReference type="RefSeq" id="WP_132703925.1">
    <property type="nucleotide sequence ID" value="NZ_SLZR01000026.1"/>
</dbReference>
<comment type="similarity">
    <text evidence="1 5">Belongs to the acetyltransferase family. RimI subfamily.</text>
</comment>
<dbReference type="OrthoDB" id="9796919at2"/>
<evidence type="ECO:0000256" key="5">
    <source>
        <dbReference type="RuleBase" id="RU363094"/>
    </source>
</evidence>
<keyword evidence="4" id="KW-0012">Acyltransferase</keyword>
<dbReference type="EMBL" id="SLZR01000026">
    <property type="protein sequence ID" value="TCS36156.1"/>
    <property type="molecule type" value="Genomic_DNA"/>
</dbReference>
<dbReference type="GO" id="GO:0008999">
    <property type="term" value="F:protein-N-terminal-alanine acetyltransferase activity"/>
    <property type="evidence" value="ECO:0007669"/>
    <property type="project" value="UniProtKB-EC"/>
</dbReference>
<comment type="subcellular location">
    <subcellularLocation>
        <location evidence="5">Cytoplasm</location>
    </subcellularLocation>
</comment>
<dbReference type="PANTHER" id="PTHR43420:SF12">
    <property type="entry name" value="N-ACETYLTRANSFERASE DOMAIN-CONTAINING PROTEIN"/>
    <property type="match status" value="1"/>
</dbReference>
<evidence type="ECO:0000256" key="1">
    <source>
        <dbReference type="ARBA" id="ARBA00005395"/>
    </source>
</evidence>
<evidence type="ECO:0000256" key="4">
    <source>
        <dbReference type="ARBA" id="ARBA00023315"/>
    </source>
</evidence>
<gene>
    <name evidence="7" type="ORF">BCF53_1262</name>
</gene>
<keyword evidence="2 5" id="KW-0963">Cytoplasm</keyword>
<proteinExistence type="inferred from homology"/>
<dbReference type="Pfam" id="PF00583">
    <property type="entry name" value="Acetyltransf_1"/>
    <property type="match status" value="1"/>
</dbReference>
<dbReference type="EC" id="2.3.1.266" evidence="5"/>
<comment type="caution">
    <text evidence="7">The sequence shown here is derived from an EMBL/GenBank/DDBJ whole genome shotgun (WGS) entry which is preliminary data.</text>
</comment>
<evidence type="ECO:0000313" key="8">
    <source>
        <dbReference type="Proteomes" id="UP000295793"/>
    </source>
</evidence>
<keyword evidence="3 7" id="KW-0808">Transferase</keyword>
<keyword evidence="8" id="KW-1185">Reference proteome</keyword>
<dbReference type="GO" id="GO:0005737">
    <property type="term" value="C:cytoplasm"/>
    <property type="evidence" value="ECO:0007669"/>
    <property type="project" value="UniProtKB-SubCell"/>
</dbReference>
<comment type="function">
    <text evidence="5">Acetylates the N-terminal alanine of ribosomal protein bS18.</text>
</comment>
<sequence length="145" mass="16217">MTLQPATERDTALIVAIAQSSDDSLLPDSAIAHCINQQQLMLVVEGGQPIGFIAEKIILDEAELLQVVIGADYRKSGRATEALYSWHQYLAQREVKQVFLEVREGNEAALRLYEKLGYTKIGVRKNYYVIAGVKYNALLMQKTLC</sequence>
<dbReference type="Proteomes" id="UP000295793">
    <property type="component" value="Unassembled WGS sequence"/>
</dbReference>
<dbReference type="NCBIfam" id="TIGR01575">
    <property type="entry name" value="rimI"/>
    <property type="match status" value="1"/>
</dbReference>
<organism evidence="7 8">
    <name type="scientific">Reinekea marinisedimentorum</name>
    <dbReference type="NCBI Taxonomy" id="230495"/>
    <lineage>
        <taxon>Bacteria</taxon>
        <taxon>Pseudomonadati</taxon>
        <taxon>Pseudomonadota</taxon>
        <taxon>Gammaproteobacteria</taxon>
        <taxon>Oceanospirillales</taxon>
        <taxon>Saccharospirillaceae</taxon>
        <taxon>Reinekea</taxon>
    </lineage>
</organism>
<dbReference type="SUPFAM" id="SSF55729">
    <property type="entry name" value="Acyl-CoA N-acyltransferases (Nat)"/>
    <property type="match status" value="1"/>
</dbReference>
<evidence type="ECO:0000259" key="6">
    <source>
        <dbReference type="PROSITE" id="PS51186"/>
    </source>
</evidence>
<feature type="domain" description="N-acetyltransferase" evidence="6">
    <location>
        <begin position="1"/>
        <end position="145"/>
    </location>
</feature>
<dbReference type="Gene3D" id="3.40.630.30">
    <property type="match status" value="1"/>
</dbReference>
<name>A0A4R3HSL8_9GAMM</name>
<dbReference type="InterPro" id="IPR000182">
    <property type="entry name" value="GNAT_dom"/>
</dbReference>
<evidence type="ECO:0000256" key="3">
    <source>
        <dbReference type="ARBA" id="ARBA00022679"/>
    </source>
</evidence>
<evidence type="ECO:0000313" key="7">
    <source>
        <dbReference type="EMBL" id="TCS36156.1"/>
    </source>
</evidence>
<accession>A0A4R3HSL8</accession>
<dbReference type="PROSITE" id="PS51186">
    <property type="entry name" value="GNAT"/>
    <property type="match status" value="1"/>
</dbReference>